<feature type="transmembrane region" description="Helical" evidence="5">
    <location>
        <begin position="151"/>
        <end position="177"/>
    </location>
</feature>
<dbReference type="PANTHER" id="PTHR43483">
    <property type="entry name" value="MEMBRANE TRANSPORTER PROTEIN HI_0806-RELATED"/>
    <property type="match status" value="1"/>
</dbReference>
<dbReference type="InterPro" id="IPR002781">
    <property type="entry name" value="TM_pro_TauE-like"/>
</dbReference>
<feature type="transmembrane region" description="Helical" evidence="5">
    <location>
        <begin position="31"/>
        <end position="50"/>
    </location>
</feature>
<accession>A0A238LHI5</accession>
<feature type="transmembrane region" description="Helical" evidence="5">
    <location>
        <begin position="87"/>
        <end position="106"/>
    </location>
</feature>
<protein>
    <recommendedName>
        <fullName evidence="5">Probable membrane transporter protein</fullName>
    </recommendedName>
</protein>
<name>A0A238LHI5_9RHOB</name>
<feature type="transmembrane region" description="Helical" evidence="5">
    <location>
        <begin position="113"/>
        <end position="131"/>
    </location>
</feature>
<comment type="similarity">
    <text evidence="5">Belongs to the 4-toluene sulfonate uptake permease (TSUP) (TC 2.A.102) family.</text>
</comment>
<evidence type="ECO:0000313" key="6">
    <source>
        <dbReference type="EMBL" id="SMY09111.1"/>
    </source>
</evidence>
<dbReference type="RefSeq" id="WP_093993301.1">
    <property type="nucleotide sequence ID" value="NZ_FXZK01000007.1"/>
</dbReference>
<keyword evidence="2 5" id="KW-0812">Transmembrane</keyword>
<keyword evidence="7" id="KW-1185">Reference proteome</keyword>
<sequence length="274" mass="28438">MPDLMLLLSMAVLLLVIGAFAGVLAGLLGVGGGIVLVPAFFYAFQVLGYDSPQLMQMCLATSLATIIVTSIRSVLAHNRKGAVDWEILRGWAPGIVVGSLFGVALAASLRSGALQLIFGFLAMIVALYMTFGRSSWRLGQAMPVGPVRWAMSPVLGFLSVLMGIGGGSFGVPVMSLFGVPIHRAVATAAGFGVLIAVPSVAGFLLVQMPEGATPPLTIGAVNLVAFGLVIAMTLITAPIGAGLAHRTDAARLKRTFGIFLFLVALNMLRKAVFA</sequence>
<evidence type="ECO:0000256" key="3">
    <source>
        <dbReference type="ARBA" id="ARBA00022989"/>
    </source>
</evidence>
<feature type="transmembrane region" description="Helical" evidence="5">
    <location>
        <begin position="218"/>
        <end position="244"/>
    </location>
</feature>
<dbReference type="GO" id="GO:0005886">
    <property type="term" value="C:plasma membrane"/>
    <property type="evidence" value="ECO:0007669"/>
    <property type="project" value="UniProtKB-SubCell"/>
</dbReference>
<dbReference type="AlphaFoldDB" id="A0A238LHI5"/>
<feature type="transmembrane region" description="Helical" evidence="5">
    <location>
        <begin position="184"/>
        <end position="206"/>
    </location>
</feature>
<comment type="subcellular location">
    <subcellularLocation>
        <location evidence="5">Cell membrane</location>
        <topology evidence="5">Multi-pass membrane protein</topology>
    </subcellularLocation>
    <subcellularLocation>
        <location evidence="1">Membrane</location>
        <topology evidence="1">Multi-pass membrane protein</topology>
    </subcellularLocation>
</comment>
<gene>
    <name evidence="6" type="ORF">LOM8899_03273</name>
</gene>
<reference evidence="6 7" key="1">
    <citation type="submission" date="2017-05" db="EMBL/GenBank/DDBJ databases">
        <authorList>
            <person name="Song R."/>
            <person name="Chenine A.L."/>
            <person name="Ruprecht R.M."/>
        </authorList>
    </citation>
    <scope>NUCLEOTIDE SEQUENCE [LARGE SCALE GENOMIC DNA]</scope>
    <source>
        <strain evidence="6 7">CECT 8899</strain>
    </source>
</reference>
<keyword evidence="4 5" id="KW-0472">Membrane</keyword>
<keyword evidence="3 5" id="KW-1133">Transmembrane helix</keyword>
<evidence type="ECO:0000256" key="4">
    <source>
        <dbReference type="ARBA" id="ARBA00023136"/>
    </source>
</evidence>
<feature type="transmembrane region" description="Helical" evidence="5">
    <location>
        <begin position="256"/>
        <end position="273"/>
    </location>
</feature>
<dbReference type="EMBL" id="FXZK01000007">
    <property type="protein sequence ID" value="SMY09111.1"/>
    <property type="molecule type" value="Genomic_DNA"/>
</dbReference>
<evidence type="ECO:0000256" key="5">
    <source>
        <dbReference type="RuleBase" id="RU363041"/>
    </source>
</evidence>
<organism evidence="6 7">
    <name type="scientific">Flavimaricola marinus</name>
    <dbReference type="NCBI Taxonomy" id="1819565"/>
    <lineage>
        <taxon>Bacteria</taxon>
        <taxon>Pseudomonadati</taxon>
        <taxon>Pseudomonadota</taxon>
        <taxon>Alphaproteobacteria</taxon>
        <taxon>Rhodobacterales</taxon>
        <taxon>Paracoccaceae</taxon>
        <taxon>Flavimaricola</taxon>
    </lineage>
</organism>
<dbReference type="PANTHER" id="PTHR43483:SF3">
    <property type="entry name" value="MEMBRANE TRANSPORTER PROTEIN HI_0806-RELATED"/>
    <property type="match status" value="1"/>
</dbReference>
<dbReference type="OrthoDB" id="457670at2"/>
<proteinExistence type="inferred from homology"/>
<evidence type="ECO:0000256" key="2">
    <source>
        <dbReference type="ARBA" id="ARBA00022692"/>
    </source>
</evidence>
<dbReference type="Pfam" id="PF01925">
    <property type="entry name" value="TauE"/>
    <property type="match status" value="1"/>
</dbReference>
<feature type="transmembrane region" description="Helical" evidence="5">
    <location>
        <begin position="57"/>
        <end position="75"/>
    </location>
</feature>
<evidence type="ECO:0000256" key="1">
    <source>
        <dbReference type="ARBA" id="ARBA00004141"/>
    </source>
</evidence>
<evidence type="ECO:0000313" key="7">
    <source>
        <dbReference type="Proteomes" id="UP000201613"/>
    </source>
</evidence>
<dbReference type="Proteomes" id="UP000201613">
    <property type="component" value="Unassembled WGS sequence"/>
</dbReference>
<keyword evidence="5" id="KW-1003">Cell membrane</keyword>